<gene>
    <name evidence="10" type="ORF">LCGC14_1791100</name>
</gene>
<dbReference type="PANTHER" id="PTHR43042:SF3">
    <property type="entry name" value="RIBOSOMAL RNA LARGE SUBUNIT METHYLTRANSFERASE YWBD-RELATED"/>
    <property type="match status" value="1"/>
</dbReference>
<sequence length="260" mass="30278">MKLTPLDIHHKEFRRAIRGYNEEEVDVFLDQVAAEFERVFKENIEQKEQYEKIDKQKDFFTVLEYGTKFKVNLRDYLDSGLFLDHRETRRLVASIAKGKRVLNLFAYTCSFSVQAALAGASFTKSVDLSNTYLAWGRDNFILNSLPKENNEILRADCMKFLDDKIEPGALFDIIIIDPPTISRSKKMDQIFDIQKDYPTLITKSFKLLASDGVIFFSTNSRKFKLDESLFNSCSIKEITNKTIPLDFHNKKIHRCWKITS</sequence>
<comment type="subcellular location">
    <subcellularLocation>
        <location evidence="1">Cytoplasm</location>
    </subcellularLocation>
</comment>
<dbReference type="NCBIfam" id="TIGR03544">
    <property type="entry name" value="DivI1A_domain"/>
    <property type="match status" value="1"/>
</dbReference>
<keyword evidence="6" id="KW-0949">S-adenosyl-L-methionine</keyword>
<dbReference type="AlphaFoldDB" id="A0A0F9HF66"/>
<keyword evidence="7" id="KW-0175">Coiled coil</keyword>
<keyword evidence="8" id="KW-0131">Cell cycle</keyword>
<dbReference type="GO" id="GO:0051301">
    <property type="term" value="P:cell division"/>
    <property type="evidence" value="ECO:0007669"/>
    <property type="project" value="UniProtKB-KW"/>
</dbReference>
<reference evidence="10" key="1">
    <citation type="journal article" date="2015" name="Nature">
        <title>Complex archaea that bridge the gap between prokaryotes and eukaryotes.</title>
        <authorList>
            <person name="Spang A."/>
            <person name="Saw J.H."/>
            <person name="Jorgensen S.L."/>
            <person name="Zaremba-Niedzwiedzka K."/>
            <person name="Martijn J."/>
            <person name="Lind A.E."/>
            <person name="van Eijk R."/>
            <person name="Schleper C."/>
            <person name="Guy L."/>
            <person name="Ettema T.J."/>
        </authorList>
    </citation>
    <scope>NUCLEOTIDE SEQUENCE</scope>
</reference>
<dbReference type="Pfam" id="PF05103">
    <property type="entry name" value="DivIVA"/>
    <property type="match status" value="1"/>
</dbReference>
<keyword evidence="3" id="KW-0489">Methyltransferase</keyword>
<protein>
    <recommendedName>
        <fullName evidence="9">S-adenosylmethionine-dependent methyltransferase domain-containing protein</fullName>
    </recommendedName>
</protein>
<dbReference type="GO" id="GO:0032259">
    <property type="term" value="P:methylation"/>
    <property type="evidence" value="ECO:0007669"/>
    <property type="project" value="UniProtKB-KW"/>
</dbReference>
<dbReference type="InterPro" id="IPR029063">
    <property type="entry name" value="SAM-dependent_MTases_sf"/>
</dbReference>
<dbReference type="SUPFAM" id="SSF53335">
    <property type="entry name" value="S-adenosyl-L-methionine-dependent methyltransferases"/>
    <property type="match status" value="1"/>
</dbReference>
<dbReference type="GO" id="GO:0008168">
    <property type="term" value="F:methyltransferase activity"/>
    <property type="evidence" value="ECO:0007669"/>
    <property type="project" value="UniProtKB-KW"/>
</dbReference>
<comment type="caution">
    <text evidence="10">The sequence shown here is derived from an EMBL/GenBank/DDBJ whole genome shotgun (WGS) entry which is preliminary data.</text>
</comment>
<evidence type="ECO:0000256" key="2">
    <source>
        <dbReference type="ARBA" id="ARBA00022490"/>
    </source>
</evidence>
<dbReference type="EMBL" id="LAZR01017105">
    <property type="protein sequence ID" value="KKM01772.1"/>
    <property type="molecule type" value="Genomic_DNA"/>
</dbReference>
<dbReference type="Pfam" id="PF10672">
    <property type="entry name" value="Methyltrans_SAM"/>
    <property type="match status" value="1"/>
</dbReference>
<evidence type="ECO:0000256" key="3">
    <source>
        <dbReference type="ARBA" id="ARBA00022603"/>
    </source>
</evidence>
<evidence type="ECO:0000256" key="7">
    <source>
        <dbReference type="ARBA" id="ARBA00023054"/>
    </source>
</evidence>
<dbReference type="InterPro" id="IPR019933">
    <property type="entry name" value="DivIVA_domain"/>
</dbReference>
<evidence type="ECO:0000256" key="8">
    <source>
        <dbReference type="ARBA" id="ARBA00023306"/>
    </source>
</evidence>
<dbReference type="Gene3D" id="3.40.50.150">
    <property type="entry name" value="Vaccinia Virus protein VP39"/>
    <property type="match status" value="1"/>
</dbReference>
<organism evidence="10">
    <name type="scientific">marine sediment metagenome</name>
    <dbReference type="NCBI Taxonomy" id="412755"/>
    <lineage>
        <taxon>unclassified sequences</taxon>
        <taxon>metagenomes</taxon>
        <taxon>ecological metagenomes</taxon>
    </lineage>
</organism>
<evidence type="ECO:0000259" key="9">
    <source>
        <dbReference type="Pfam" id="PF10672"/>
    </source>
</evidence>
<keyword evidence="5" id="KW-0808">Transferase</keyword>
<evidence type="ECO:0000256" key="4">
    <source>
        <dbReference type="ARBA" id="ARBA00022618"/>
    </source>
</evidence>
<feature type="domain" description="S-adenosylmethionine-dependent methyltransferase" evidence="9">
    <location>
        <begin position="59"/>
        <end position="221"/>
    </location>
</feature>
<dbReference type="InterPro" id="IPR019614">
    <property type="entry name" value="SAM-dep_methyl-trfase"/>
</dbReference>
<evidence type="ECO:0000256" key="1">
    <source>
        <dbReference type="ARBA" id="ARBA00004496"/>
    </source>
</evidence>
<evidence type="ECO:0000313" key="10">
    <source>
        <dbReference type="EMBL" id="KKM01772.1"/>
    </source>
</evidence>
<evidence type="ECO:0000256" key="6">
    <source>
        <dbReference type="ARBA" id="ARBA00022691"/>
    </source>
</evidence>
<name>A0A0F9HF66_9ZZZZ</name>
<dbReference type="GO" id="GO:0005737">
    <property type="term" value="C:cytoplasm"/>
    <property type="evidence" value="ECO:0007669"/>
    <property type="project" value="UniProtKB-SubCell"/>
</dbReference>
<evidence type="ECO:0000256" key="5">
    <source>
        <dbReference type="ARBA" id="ARBA00022679"/>
    </source>
</evidence>
<dbReference type="Gene3D" id="6.10.250.660">
    <property type="match status" value="1"/>
</dbReference>
<dbReference type="InterPro" id="IPR007793">
    <property type="entry name" value="DivIVA_fam"/>
</dbReference>
<proteinExistence type="predicted"/>
<keyword evidence="4" id="KW-0132">Cell division</keyword>
<accession>A0A0F9HF66</accession>
<dbReference type="PANTHER" id="PTHR43042">
    <property type="entry name" value="SAM-DEPENDENT METHYLTRANSFERASE"/>
    <property type="match status" value="1"/>
</dbReference>
<keyword evidence="2" id="KW-0963">Cytoplasm</keyword>